<reference evidence="2 3" key="1">
    <citation type="submission" date="2019-01" db="EMBL/GenBank/DDBJ databases">
        <title>Egibacter rhizosphaerae EGI 80759T.</title>
        <authorList>
            <person name="Chen D.-D."/>
            <person name="Tian Y."/>
            <person name="Jiao J.-Y."/>
            <person name="Zhang X.-T."/>
            <person name="Zhang Y.-G."/>
            <person name="Zhang Y."/>
            <person name="Xiao M."/>
            <person name="Shu W.-S."/>
            <person name="Li W.-J."/>
        </authorList>
    </citation>
    <scope>NUCLEOTIDE SEQUENCE [LARGE SCALE GENOMIC DNA]</scope>
    <source>
        <strain evidence="2 3">EGI 80759</strain>
    </source>
</reference>
<evidence type="ECO:0008006" key="4">
    <source>
        <dbReference type="Google" id="ProtNLM"/>
    </source>
</evidence>
<dbReference type="EMBL" id="CP036402">
    <property type="protein sequence ID" value="QBI21582.1"/>
    <property type="molecule type" value="Genomic_DNA"/>
</dbReference>
<proteinExistence type="predicted"/>
<feature type="compositionally biased region" description="Pro residues" evidence="1">
    <location>
        <begin position="57"/>
        <end position="66"/>
    </location>
</feature>
<dbReference type="KEGG" id="erz:ER308_19755"/>
<dbReference type="RefSeq" id="WP_131156574.1">
    <property type="nucleotide sequence ID" value="NZ_CP036402.1"/>
</dbReference>
<gene>
    <name evidence="2" type="ORF">ER308_19755</name>
</gene>
<sequence length="66" mass="7678">MTEDPDPLLDLRERVRALDERPVVEHPDELEEVHRRLVAELDELANQRQRDRDPDAEPPGEPPHPA</sequence>
<evidence type="ECO:0000256" key="1">
    <source>
        <dbReference type="SAM" id="MobiDB-lite"/>
    </source>
</evidence>
<dbReference type="AlphaFoldDB" id="A0A411YK51"/>
<evidence type="ECO:0000313" key="3">
    <source>
        <dbReference type="Proteomes" id="UP000291469"/>
    </source>
</evidence>
<dbReference type="Proteomes" id="UP000291469">
    <property type="component" value="Chromosome"/>
</dbReference>
<accession>A0A411YK51</accession>
<keyword evidence="3" id="KW-1185">Reference proteome</keyword>
<organism evidence="2 3">
    <name type="scientific">Egibacter rhizosphaerae</name>
    <dbReference type="NCBI Taxonomy" id="1670831"/>
    <lineage>
        <taxon>Bacteria</taxon>
        <taxon>Bacillati</taxon>
        <taxon>Actinomycetota</taxon>
        <taxon>Nitriliruptoria</taxon>
        <taxon>Egibacterales</taxon>
        <taxon>Egibacteraceae</taxon>
        <taxon>Egibacter</taxon>
    </lineage>
</organism>
<protein>
    <recommendedName>
        <fullName evidence="4">Histidine kinase</fullName>
    </recommendedName>
</protein>
<feature type="region of interest" description="Disordered" evidence="1">
    <location>
        <begin position="41"/>
        <end position="66"/>
    </location>
</feature>
<evidence type="ECO:0000313" key="2">
    <source>
        <dbReference type="EMBL" id="QBI21582.1"/>
    </source>
</evidence>
<name>A0A411YK51_9ACTN</name>